<proteinExistence type="inferred from homology"/>
<evidence type="ECO:0000313" key="5">
    <source>
        <dbReference type="Proteomes" id="UP000272400"/>
    </source>
</evidence>
<dbReference type="GO" id="GO:0019305">
    <property type="term" value="P:dTDP-rhamnose biosynthetic process"/>
    <property type="evidence" value="ECO:0007669"/>
    <property type="project" value="UniProtKB-UniPathway"/>
</dbReference>
<dbReference type="UniPathway" id="UPA00124"/>
<sequence length="279" mass="28554">MADAWLVTGAGGMLGTELTALLRTAGRPVTAAGRTDLDLTDARAVAAAVRGHRTVVNCAAWTAVDDAERAEEAALAVNGTAVGPLARACAAEGTTLIQISTDYVLPGTDPAPAPEDAPTGPVNAYGRTKLAGERAALAHGGLVVRTAWLYGAHGPNFVTTMARLARERETVDVVADQHGQPTWTADLAARIVALAGSGAPSGVYHGTNAGRTTWHGLARAVFAGLGHDPDRVRPTTTGAFPRPARRPASSVLGHDGWAAAGLPPLRGWESALAEYLAAG</sequence>
<dbReference type="OrthoDB" id="9803892at2"/>
<gene>
    <name evidence="4" type="ORF">EDD29_0235</name>
</gene>
<evidence type="ECO:0000256" key="2">
    <source>
        <dbReference type="RuleBase" id="RU364082"/>
    </source>
</evidence>
<evidence type="ECO:0000313" key="4">
    <source>
        <dbReference type="EMBL" id="ROO82752.1"/>
    </source>
</evidence>
<dbReference type="EC" id="1.1.1.133" evidence="2"/>
<dbReference type="PANTHER" id="PTHR10491:SF4">
    <property type="entry name" value="METHIONINE ADENOSYLTRANSFERASE 2 SUBUNIT BETA"/>
    <property type="match status" value="1"/>
</dbReference>
<dbReference type="Pfam" id="PF04321">
    <property type="entry name" value="RmlD_sub_bind"/>
    <property type="match status" value="1"/>
</dbReference>
<dbReference type="GO" id="GO:0008831">
    <property type="term" value="F:dTDP-4-dehydrorhamnose reductase activity"/>
    <property type="evidence" value="ECO:0007669"/>
    <property type="project" value="UniProtKB-EC"/>
</dbReference>
<evidence type="ECO:0000259" key="3">
    <source>
        <dbReference type="Pfam" id="PF04321"/>
    </source>
</evidence>
<dbReference type="NCBIfam" id="TIGR01214">
    <property type="entry name" value="rmlD"/>
    <property type="match status" value="1"/>
</dbReference>
<comment type="function">
    <text evidence="2">Catalyzes the reduction of dTDP-6-deoxy-L-lyxo-4-hexulose to yield dTDP-L-rhamnose.</text>
</comment>
<dbReference type="InterPro" id="IPR005913">
    <property type="entry name" value="dTDP_dehydrorham_reduct"/>
</dbReference>
<dbReference type="CDD" id="cd05254">
    <property type="entry name" value="dTDP_HR_like_SDR_e"/>
    <property type="match status" value="1"/>
</dbReference>
<name>A0A3N1CN68_9ACTN</name>
<dbReference type="AlphaFoldDB" id="A0A3N1CN68"/>
<dbReference type="EMBL" id="RJKE01000001">
    <property type="protein sequence ID" value="ROO82752.1"/>
    <property type="molecule type" value="Genomic_DNA"/>
</dbReference>
<organism evidence="4 5">
    <name type="scientific">Actinocorallia herbida</name>
    <dbReference type="NCBI Taxonomy" id="58109"/>
    <lineage>
        <taxon>Bacteria</taxon>
        <taxon>Bacillati</taxon>
        <taxon>Actinomycetota</taxon>
        <taxon>Actinomycetes</taxon>
        <taxon>Streptosporangiales</taxon>
        <taxon>Thermomonosporaceae</taxon>
        <taxon>Actinocorallia</taxon>
    </lineage>
</organism>
<keyword evidence="2" id="KW-0560">Oxidoreductase</keyword>
<dbReference type="GO" id="GO:0005829">
    <property type="term" value="C:cytosol"/>
    <property type="evidence" value="ECO:0007669"/>
    <property type="project" value="TreeGrafter"/>
</dbReference>
<dbReference type="Gene3D" id="3.90.25.10">
    <property type="entry name" value="UDP-galactose 4-epimerase, domain 1"/>
    <property type="match status" value="1"/>
</dbReference>
<dbReference type="Proteomes" id="UP000272400">
    <property type="component" value="Unassembled WGS sequence"/>
</dbReference>
<dbReference type="InterPro" id="IPR029903">
    <property type="entry name" value="RmlD-like-bd"/>
</dbReference>
<feature type="domain" description="RmlD-like substrate binding" evidence="3">
    <location>
        <begin position="6"/>
        <end position="277"/>
    </location>
</feature>
<reference evidence="4 5" key="1">
    <citation type="submission" date="2018-11" db="EMBL/GenBank/DDBJ databases">
        <title>Sequencing the genomes of 1000 actinobacteria strains.</title>
        <authorList>
            <person name="Klenk H.-P."/>
        </authorList>
    </citation>
    <scope>NUCLEOTIDE SEQUENCE [LARGE SCALE GENOMIC DNA]</scope>
    <source>
        <strain evidence="4 5">DSM 44254</strain>
    </source>
</reference>
<comment type="pathway">
    <text evidence="2">Carbohydrate biosynthesis; dTDP-L-rhamnose biosynthesis.</text>
</comment>
<dbReference type="InterPro" id="IPR036291">
    <property type="entry name" value="NAD(P)-bd_dom_sf"/>
</dbReference>
<dbReference type="Gene3D" id="3.40.50.720">
    <property type="entry name" value="NAD(P)-binding Rossmann-like Domain"/>
    <property type="match status" value="1"/>
</dbReference>
<evidence type="ECO:0000256" key="1">
    <source>
        <dbReference type="ARBA" id="ARBA00010944"/>
    </source>
</evidence>
<keyword evidence="5" id="KW-1185">Reference proteome</keyword>
<protein>
    <recommendedName>
        <fullName evidence="2">dTDP-4-dehydrorhamnose reductase</fullName>
        <ecNumber evidence="2">1.1.1.133</ecNumber>
    </recommendedName>
</protein>
<accession>A0A3N1CN68</accession>
<comment type="caution">
    <text evidence="4">The sequence shown here is derived from an EMBL/GenBank/DDBJ whole genome shotgun (WGS) entry which is preliminary data.</text>
</comment>
<dbReference type="PANTHER" id="PTHR10491">
    <property type="entry name" value="DTDP-4-DEHYDRORHAMNOSE REDUCTASE"/>
    <property type="match status" value="1"/>
</dbReference>
<keyword evidence="2" id="KW-0521">NADP</keyword>
<dbReference type="SUPFAM" id="SSF51735">
    <property type="entry name" value="NAD(P)-binding Rossmann-fold domains"/>
    <property type="match status" value="1"/>
</dbReference>
<dbReference type="RefSeq" id="WP_123661730.1">
    <property type="nucleotide sequence ID" value="NZ_RJKE01000001.1"/>
</dbReference>
<comment type="similarity">
    <text evidence="1 2">Belongs to the dTDP-4-dehydrorhamnose reductase family.</text>
</comment>